<evidence type="ECO:0000256" key="11">
    <source>
        <dbReference type="SAM" id="MobiDB-lite"/>
    </source>
</evidence>
<dbReference type="InterPro" id="IPR018982">
    <property type="entry name" value="RQC_domain"/>
</dbReference>
<dbReference type="KEGG" id="mpp:MICPUCDRAFT_12297"/>
<dbReference type="Pfam" id="PF00270">
    <property type="entry name" value="DEAD"/>
    <property type="match status" value="1"/>
</dbReference>
<evidence type="ECO:0000256" key="7">
    <source>
        <dbReference type="ARBA" id="ARBA00023235"/>
    </source>
</evidence>
<keyword evidence="4 10" id="KW-0347">Helicase</keyword>
<dbReference type="STRING" id="564608.C1MJ02"/>
<dbReference type="GO" id="GO:0005634">
    <property type="term" value="C:nucleus"/>
    <property type="evidence" value="ECO:0007669"/>
    <property type="project" value="UniProtKB-SubCell"/>
</dbReference>
<comment type="catalytic activity">
    <reaction evidence="10">
        <text>ATP + H2O = ADP + phosphate + H(+)</text>
        <dbReference type="Rhea" id="RHEA:13065"/>
        <dbReference type="ChEBI" id="CHEBI:15377"/>
        <dbReference type="ChEBI" id="CHEBI:15378"/>
        <dbReference type="ChEBI" id="CHEBI:30616"/>
        <dbReference type="ChEBI" id="CHEBI:43474"/>
        <dbReference type="ChEBI" id="CHEBI:456216"/>
    </reaction>
</comment>
<keyword evidence="2 10" id="KW-0547">Nucleotide-binding</keyword>
<dbReference type="InterPro" id="IPR014001">
    <property type="entry name" value="Helicase_ATP-bd"/>
</dbReference>
<evidence type="ECO:0000256" key="4">
    <source>
        <dbReference type="ARBA" id="ARBA00022806"/>
    </source>
</evidence>
<dbReference type="InterPro" id="IPR001650">
    <property type="entry name" value="Helicase_C-like"/>
</dbReference>
<dbReference type="SMART" id="SM00490">
    <property type="entry name" value="HELICc"/>
    <property type="match status" value="1"/>
</dbReference>
<dbReference type="GO" id="GO:0005524">
    <property type="term" value="F:ATP binding"/>
    <property type="evidence" value="ECO:0007669"/>
    <property type="project" value="UniProtKB-KW"/>
</dbReference>
<dbReference type="AlphaFoldDB" id="C1MJ02"/>
<keyword evidence="3 10" id="KW-0378">Hydrolase</keyword>
<evidence type="ECO:0000259" key="12">
    <source>
        <dbReference type="PROSITE" id="PS51192"/>
    </source>
</evidence>
<evidence type="ECO:0000259" key="13">
    <source>
        <dbReference type="PROSITE" id="PS51194"/>
    </source>
</evidence>
<dbReference type="eggNOG" id="KOG0351">
    <property type="taxonomic scope" value="Eukaryota"/>
</dbReference>
<name>C1MJ02_MICPC</name>
<organism evidence="15">
    <name type="scientific">Micromonas pusilla (strain CCMP1545)</name>
    <name type="common">Picoplanktonic green alga</name>
    <dbReference type="NCBI Taxonomy" id="564608"/>
    <lineage>
        <taxon>Eukaryota</taxon>
        <taxon>Viridiplantae</taxon>
        <taxon>Chlorophyta</taxon>
        <taxon>Mamiellophyceae</taxon>
        <taxon>Mamiellales</taxon>
        <taxon>Mamiellaceae</taxon>
        <taxon>Micromonas</taxon>
    </lineage>
</organism>
<feature type="domain" description="Helicase ATP-binding" evidence="12">
    <location>
        <begin position="80"/>
        <end position="257"/>
    </location>
</feature>
<evidence type="ECO:0000256" key="2">
    <source>
        <dbReference type="ARBA" id="ARBA00022741"/>
    </source>
</evidence>
<evidence type="ECO:0000256" key="3">
    <source>
        <dbReference type="ARBA" id="ARBA00022801"/>
    </source>
</evidence>
<evidence type="ECO:0000256" key="8">
    <source>
        <dbReference type="ARBA" id="ARBA00023242"/>
    </source>
</evidence>
<dbReference type="NCBIfam" id="TIGR00614">
    <property type="entry name" value="recQ_fam"/>
    <property type="match status" value="1"/>
</dbReference>
<dbReference type="GO" id="GO:0016887">
    <property type="term" value="F:ATP hydrolysis activity"/>
    <property type="evidence" value="ECO:0007669"/>
    <property type="project" value="RHEA"/>
</dbReference>
<dbReference type="PROSITE" id="PS00690">
    <property type="entry name" value="DEAH_ATP_HELICASE"/>
    <property type="match status" value="1"/>
</dbReference>
<comment type="catalytic activity">
    <reaction evidence="9 10">
        <text>Couples ATP hydrolysis with the unwinding of duplex DNA by translocating in the 3'-5' direction.</text>
        <dbReference type="EC" id="5.6.2.4"/>
    </reaction>
</comment>
<dbReference type="OMA" id="EVHIVCA"/>
<feature type="domain" description="Helicase C-terminal" evidence="13">
    <location>
        <begin position="282"/>
        <end position="444"/>
    </location>
</feature>
<dbReference type="Pfam" id="PF09382">
    <property type="entry name" value="RQC"/>
    <property type="match status" value="1"/>
</dbReference>
<dbReference type="Gene3D" id="3.40.50.300">
    <property type="entry name" value="P-loop containing nucleotide triphosphate hydrolases"/>
    <property type="match status" value="2"/>
</dbReference>
<dbReference type="FunFam" id="3.40.50.300:FF:000296">
    <property type="entry name" value="ATP-dependent DNA helicase RecQ"/>
    <property type="match status" value="1"/>
</dbReference>
<sequence>MGGGYDQQYQQQQQQQQQWDGPPAAPGDAAASIPEVDCTFVDHEIKKWSKETYEWSSECRAVLRNTFNAQDFRGMQLATINCTLAKHDCLVLMPTGGGKSLCYQLPALISSGVTVVISPLVSLIQDQLHHLSEMNIPAAVLGSAENEGQAAQDATYSQLYSNPPGLKLLYLTPEKVARSPKLMRALETLHGRGMLARIVVDEVHCISSWGHDFRKDYKALRILKDRFRQVPVIGLTATATKRVQDDCVRQLGLERCARFFQTFNRTNIMYEVRKKGKKTVDEIKDIIAEKFTQRNGRVACGIVYCFSQNDCVKVAAALHTKPRADKRFPKGLAAVPYHAGMGEEREYNQRQWSNGQVSIICATVAFGMGINKPDVRFVFHHSIPKSLEAYHQESGRAGRDGAKSFCYLYYSYGDAQKARSMLMDSAMKDNAPREVLDNNLGALNSLVSYCENVCECRRTLLLGHFNETFDSQKCGRMCDACVAKHEGAVFEVRDVTREALGAADVVSGIGGKGGSMTLIIDVLRGSKSMAIKSQRLDRARGYGACSAMKKSDVERLLRWMVVNNYLYEITTRTDNGGPYSS</sequence>
<protein>
    <recommendedName>
        <fullName evidence="10">ATP-dependent DNA helicase</fullName>
        <ecNumber evidence="10">5.6.2.4</ecNumber>
    </recommendedName>
</protein>
<evidence type="ECO:0000256" key="6">
    <source>
        <dbReference type="ARBA" id="ARBA00023125"/>
    </source>
</evidence>
<dbReference type="SUPFAM" id="SSF52540">
    <property type="entry name" value="P-loop containing nucleoside triphosphate hydrolases"/>
    <property type="match status" value="2"/>
</dbReference>
<dbReference type="PROSITE" id="PS51192">
    <property type="entry name" value="HELICASE_ATP_BIND_1"/>
    <property type="match status" value="1"/>
</dbReference>
<dbReference type="InterPro" id="IPR027417">
    <property type="entry name" value="P-loop_NTPase"/>
</dbReference>
<keyword evidence="5 10" id="KW-0067">ATP-binding</keyword>
<dbReference type="RefSeq" id="XP_003055227.1">
    <property type="nucleotide sequence ID" value="XM_003055181.1"/>
</dbReference>
<evidence type="ECO:0000256" key="10">
    <source>
        <dbReference type="RuleBase" id="RU364117"/>
    </source>
</evidence>
<keyword evidence="8 10" id="KW-0539">Nucleus</keyword>
<dbReference type="EC" id="5.6.2.4" evidence="10"/>
<dbReference type="InterPro" id="IPR036388">
    <property type="entry name" value="WH-like_DNA-bd_sf"/>
</dbReference>
<comment type="similarity">
    <text evidence="1 10">Belongs to the helicase family. RecQ subfamily.</text>
</comment>
<keyword evidence="15" id="KW-1185">Reference proteome</keyword>
<dbReference type="SMART" id="SM00487">
    <property type="entry name" value="DEXDc"/>
    <property type="match status" value="1"/>
</dbReference>
<dbReference type="CDD" id="cd18794">
    <property type="entry name" value="SF2_C_RecQ"/>
    <property type="match status" value="1"/>
</dbReference>
<evidence type="ECO:0000256" key="9">
    <source>
        <dbReference type="ARBA" id="ARBA00034617"/>
    </source>
</evidence>
<feature type="region of interest" description="Disordered" evidence="11">
    <location>
        <begin position="1"/>
        <end position="30"/>
    </location>
</feature>
<dbReference type="PROSITE" id="PS51194">
    <property type="entry name" value="HELICASE_CTER"/>
    <property type="match status" value="1"/>
</dbReference>
<dbReference type="InterPro" id="IPR011545">
    <property type="entry name" value="DEAD/DEAH_box_helicase_dom"/>
</dbReference>
<dbReference type="OrthoDB" id="10261556at2759"/>
<dbReference type="Pfam" id="PF00271">
    <property type="entry name" value="Helicase_C"/>
    <property type="match status" value="1"/>
</dbReference>
<feature type="non-terminal residue" evidence="14">
    <location>
        <position position="581"/>
    </location>
</feature>
<dbReference type="GO" id="GO:0003677">
    <property type="term" value="F:DNA binding"/>
    <property type="evidence" value="ECO:0007669"/>
    <property type="project" value="UniProtKB-KW"/>
</dbReference>
<dbReference type="GO" id="GO:0043138">
    <property type="term" value="F:3'-5' DNA helicase activity"/>
    <property type="evidence" value="ECO:0007669"/>
    <property type="project" value="UniProtKB-EC"/>
</dbReference>
<dbReference type="GO" id="GO:0009378">
    <property type="term" value="F:four-way junction helicase activity"/>
    <property type="evidence" value="ECO:0007669"/>
    <property type="project" value="TreeGrafter"/>
</dbReference>
<keyword evidence="7" id="KW-0413">Isomerase</keyword>
<dbReference type="InterPro" id="IPR004589">
    <property type="entry name" value="DNA_helicase_ATP-dep_RecQ"/>
</dbReference>
<evidence type="ECO:0000256" key="5">
    <source>
        <dbReference type="ARBA" id="ARBA00022840"/>
    </source>
</evidence>
<dbReference type="GO" id="GO:0006260">
    <property type="term" value="P:DNA replication"/>
    <property type="evidence" value="ECO:0007669"/>
    <property type="project" value="InterPro"/>
</dbReference>
<accession>C1MJ02</accession>
<dbReference type="InterPro" id="IPR032284">
    <property type="entry name" value="RecQ_Zn-bd"/>
</dbReference>
<dbReference type="PANTHER" id="PTHR13710">
    <property type="entry name" value="DNA HELICASE RECQ FAMILY MEMBER"/>
    <property type="match status" value="1"/>
</dbReference>
<comment type="subcellular location">
    <subcellularLocation>
        <location evidence="10">Nucleus</location>
    </subcellularLocation>
</comment>
<dbReference type="InterPro" id="IPR002464">
    <property type="entry name" value="DNA/RNA_helicase_DEAH_CS"/>
</dbReference>
<feature type="compositionally biased region" description="Low complexity" evidence="11">
    <location>
        <begin position="7"/>
        <end position="30"/>
    </location>
</feature>
<dbReference type="EMBL" id="GG663735">
    <property type="protein sequence ID" value="EEH60479.1"/>
    <property type="molecule type" value="Genomic_DNA"/>
</dbReference>
<reference evidence="14 15" key="1">
    <citation type="journal article" date="2009" name="Science">
        <title>Green evolution and dynamic adaptations revealed by genomes of the marine picoeukaryotes Micromonas.</title>
        <authorList>
            <person name="Worden A.Z."/>
            <person name="Lee J.H."/>
            <person name="Mock T."/>
            <person name="Rouze P."/>
            <person name="Simmons M.P."/>
            <person name="Aerts A.L."/>
            <person name="Allen A.E."/>
            <person name="Cuvelier M.L."/>
            <person name="Derelle E."/>
            <person name="Everett M.V."/>
            <person name="Foulon E."/>
            <person name="Grimwood J."/>
            <person name="Gundlach H."/>
            <person name="Henrissat B."/>
            <person name="Napoli C."/>
            <person name="McDonald S.M."/>
            <person name="Parker M.S."/>
            <person name="Rombauts S."/>
            <person name="Salamov A."/>
            <person name="Von Dassow P."/>
            <person name="Badger J.H."/>
            <person name="Coutinho P.M."/>
            <person name="Demir E."/>
            <person name="Dubchak I."/>
            <person name="Gentemann C."/>
            <person name="Eikrem W."/>
            <person name="Gready J.E."/>
            <person name="John U."/>
            <person name="Lanier W."/>
            <person name="Lindquist E.A."/>
            <person name="Lucas S."/>
            <person name="Mayer K.F."/>
            <person name="Moreau H."/>
            <person name="Not F."/>
            <person name="Otillar R."/>
            <person name="Panaud O."/>
            <person name="Pangilinan J."/>
            <person name="Paulsen I."/>
            <person name="Piegu B."/>
            <person name="Poliakov A."/>
            <person name="Robbens S."/>
            <person name="Schmutz J."/>
            <person name="Toulza E."/>
            <person name="Wyss T."/>
            <person name="Zelensky A."/>
            <person name="Zhou K."/>
            <person name="Armbrust E.V."/>
            <person name="Bhattacharya D."/>
            <person name="Goodenough U.W."/>
            <person name="Van de Peer Y."/>
            <person name="Grigoriev I.V."/>
        </authorList>
    </citation>
    <scope>NUCLEOTIDE SEQUENCE [LARGE SCALE GENOMIC DNA]</scope>
    <source>
        <strain evidence="14 15">CCMP1545</strain>
    </source>
</reference>
<dbReference type="Proteomes" id="UP000001876">
    <property type="component" value="Unassembled WGS sequence"/>
</dbReference>
<dbReference type="GO" id="GO:0005694">
    <property type="term" value="C:chromosome"/>
    <property type="evidence" value="ECO:0007669"/>
    <property type="project" value="TreeGrafter"/>
</dbReference>
<gene>
    <name evidence="14" type="ORF">MICPUCDRAFT_12297</name>
</gene>
<evidence type="ECO:0000256" key="1">
    <source>
        <dbReference type="ARBA" id="ARBA00005446"/>
    </source>
</evidence>
<dbReference type="GeneID" id="9680371"/>
<evidence type="ECO:0000313" key="14">
    <source>
        <dbReference type="EMBL" id="EEH60479.1"/>
    </source>
</evidence>
<evidence type="ECO:0000313" key="15">
    <source>
        <dbReference type="Proteomes" id="UP000001876"/>
    </source>
</evidence>
<dbReference type="PANTHER" id="PTHR13710:SF156">
    <property type="entry name" value="ATP-DEPENDENT DNA HELICASE Q-LIKE 4B"/>
    <property type="match status" value="1"/>
</dbReference>
<dbReference type="GO" id="GO:0005737">
    <property type="term" value="C:cytoplasm"/>
    <property type="evidence" value="ECO:0007669"/>
    <property type="project" value="TreeGrafter"/>
</dbReference>
<dbReference type="Gene3D" id="1.10.10.10">
    <property type="entry name" value="Winged helix-like DNA-binding domain superfamily/Winged helix DNA-binding domain"/>
    <property type="match status" value="1"/>
</dbReference>
<proteinExistence type="inferred from homology"/>
<dbReference type="Pfam" id="PF16124">
    <property type="entry name" value="RecQ_Zn_bind"/>
    <property type="match status" value="1"/>
</dbReference>
<keyword evidence="6" id="KW-0238">DNA-binding</keyword>
<dbReference type="GO" id="GO:0000724">
    <property type="term" value="P:double-strand break repair via homologous recombination"/>
    <property type="evidence" value="ECO:0007669"/>
    <property type="project" value="TreeGrafter"/>
</dbReference>